<evidence type="ECO:0000256" key="3">
    <source>
        <dbReference type="ARBA" id="ARBA00022989"/>
    </source>
</evidence>
<feature type="transmembrane region" description="Helical" evidence="5">
    <location>
        <begin position="335"/>
        <end position="357"/>
    </location>
</feature>
<protein>
    <recommendedName>
        <fullName evidence="6">Major facilitator superfamily (MFS) profile domain-containing protein</fullName>
    </recommendedName>
</protein>
<feature type="transmembrane region" description="Helical" evidence="5">
    <location>
        <begin position="540"/>
        <end position="563"/>
    </location>
</feature>
<name>A0A815B8N6_ADIRI</name>
<feature type="domain" description="Major facilitator superfamily (MFS) profile" evidence="6">
    <location>
        <begin position="199"/>
        <end position="628"/>
    </location>
</feature>
<dbReference type="SUPFAM" id="SSF103473">
    <property type="entry name" value="MFS general substrate transporter"/>
    <property type="match status" value="1"/>
</dbReference>
<dbReference type="InterPro" id="IPR036770">
    <property type="entry name" value="Ankyrin_rpt-contain_sf"/>
</dbReference>
<keyword evidence="4 5" id="KW-0472">Membrane</keyword>
<evidence type="ECO:0000256" key="1">
    <source>
        <dbReference type="ARBA" id="ARBA00004141"/>
    </source>
</evidence>
<evidence type="ECO:0000313" key="8">
    <source>
        <dbReference type="Proteomes" id="UP000663852"/>
    </source>
</evidence>
<organism evidence="7 8">
    <name type="scientific">Adineta ricciae</name>
    <name type="common">Rotifer</name>
    <dbReference type="NCBI Taxonomy" id="249248"/>
    <lineage>
        <taxon>Eukaryota</taxon>
        <taxon>Metazoa</taxon>
        <taxon>Spiralia</taxon>
        <taxon>Gnathifera</taxon>
        <taxon>Rotifera</taxon>
        <taxon>Eurotatoria</taxon>
        <taxon>Bdelloidea</taxon>
        <taxon>Adinetida</taxon>
        <taxon>Adinetidae</taxon>
        <taxon>Adineta</taxon>
    </lineage>
</organism>
<dbReference type="Pfam" id="PF00083">
    <property type="entry name" value="Sugar_tr"/>
    <property type="match status" value="1"/>
</dbReference>
<dbReference type="InterPro" id="IPR005829">
    <property type="entry name" value="Sugar_transporter_CS"/>
</dbReference>
<feature type="transmembrane region" description="Helical" evidence="5">
    <location>
        <begin position="304"/>
        <end position="323"/>
    </location>
</feature>
<evidence type="ECO:0000256" key="2">
    <source>
        <dbReference type="ARBA" id="ARBA00022692"/>
    </source>
</evidence>
<dbReference type="AlphaFoldDB" id="A0A815B8N6"/>
<feature type="transmembrane region" description="Helical" evidence="5">
    <location>
        <begin position="363"/>
        <end position="381"/>
    </location>
</feature>
<dbReference type="InterPro" id="IPR005828">
    <property type="entry name" value="MFS_sugar_transport-like"/>
</dbReference>
<accession>A0A815B8N6</accession>
<keyword evidence="2 5" id="KW-0812">Transmembrane</keyword>
<dbReference type="EMBL" id="CAJNOJ010000190">
    <property type="protein sequence ID" value="CAF1266848.1"/>
    <property type="molecule type" value="Genomic_DNA"/>
</dbReference>
<comment type="subcellular location">
    <subcellularLocation>
        <location evidence="1">Membrane</location>
        <topology evidence="1">Multi-pass membrane protein</topology>
    </subcellularLocation>
</comment>
<feature type="transmembrane region" description="Helical" evidence="5">
    <location>
        <begin position="270"/>
        <end position="292"/>
    </location>
</feature>
<feature type="transmembrane region" description="Helical" evidence="5">
    <location>
        <begin position="515"/>
        <end position="534"/>
    </location>
</feature>
<feature type="transmembrane region" description="Helical" evidence="5">
    <location>
        <begin position="575"/>
        <end position="593"/>
    </location>
</feature>
<feature type="transmembrane region" description="Helical" evidence="5">
    <location>
        <begin position="243"/>
        <end position="263"/>
    </location>
</feature>
<evidence type="ECO:0000313" key="7">
    <source>
        <dbReference type="EMBL" id="CAF1266848.1"/>
    </source>
</evidence>
<proteinExistence type="predicted"/>
<gene>
    <name evidence="7" type="ORF">EDS130_LOCUS28820</name>
</gene>
<dbReference type="PROSITE" id="PS00216">
    <property type="entry name" value="SUGAR_TRANSPORT_1"/>
    <property type="match status" value="1"/>
</dbReference>
<feature type="transmembrane region" description="Helical" evidence="5">
    <location>
        <begin position="126"/>
        <end position="148"/>
    </location>
</feature>
<dbReference type="OrthoDB" id="3936150at2759"/>
<dbReference type="GO" id="GO:0022857">
    <property type="term" value="F:transmembrane transporter activity"/>
    <property type="evidence" value="ECO:0007669"/>
    <property type="project" value="InterPro"/>
</dbReference>
<feature type="transmembrane region" description="Helical" evidence="5">
    <location>
        <begin position="485"/>
        <end position="506"/>
    </location>
</feature>
<comment type="caution">
    <text evidence="7">The sequence shown here is derived from an EMBL/GenBank/DDBJ whole genome shotgun (WGS) entry which is preliminary data.</text>
</comment>
<feature type="transmembrane region" description="Helical" evidence="5">
    <location>
        <begin position="605"/>
        <end position="623"/>
    </location>
</feature>
<dbReference type="SUPFAM" id="SSF48403">
    <property type="entry name" value="Ankyrin repeat"/>
    <property type="match status" value="1"/>
</dbReference>
<dbReference type="PANTHER" id="PTHR24064">
    <property type="entry name" value="SOLUTE CARRIER FAMILY 22 MEMBER"/>
    <property type="match status" value="1"/>
</dbReference>
<dbReference type="Gene3D" id="1.25.40.20">
    <property type="entry name" value="Ankyrin repeat-containing domain"/>
    <property type="match status" value="1"/>
</dbReference>
<dbReference type="Proteomes" id="UP000663852">
    <property type="component" value="Unassembled WGS sequence"/>
</dbReference>
<evidence type="ECO:0000259" key="6">
    <source>
        <dbReference type="PROSITE" id="PS50850"/>
    </source>
</evidence>
<keyword evidence="3 5" id="KW-1133">Transmembrane helix</keyword>
<feature type="transmembrane region" description="Helical" evidence="5">
    <location>
        <begin position="452"/>
        <end position="473"/>
    </location>
</feature>
<dbReference type="InterPro" id="IPR020846">
    <property type="entry name" value="MFS_dom"/>
</dbReference>
<evidence type="ECO:0000256" key="4">
    <source>
        <dbReference type="ARBA" id="ARBA00023136"/>
    </source>
</evidence>
<evidence type="ECO:0000256" key="5">
    <source>
        <dbReference type="SAM" id="Phobius"/>
    </source>
</evidence>
<dbReference type="InterPro" id="IPR036259">
    <property type="entry name" value="MFS_trans_sf"/>
</dbReference>
<dbReference type="Gene3D" id="1.20.1250.20">
    <property type="entry name" value="MFS general substrate transporter like domains"/>
    <property type="match status" value="1"/>
</dbReference>
<dbReference type="GO" id="GO:0016020">
    <property type="term" value="C:membrane"/>
    <property type="evidence" value="ECO:0007669"/>
    <property type="project" value="UniProtKB-SubCell"/>
</dbReference>
<reference evidence="7" key="1">
    <citation type="submission" date="2021-02" db="EMBL/GenBank/DDBJ databases">
        <authorList>
            <person name="Nowell W R."/>
        </authorList>
    </citation>
    <scope>NUCLEOTIDE SEQUENCE</scope>
</reference>
<sequence length="644" mass="72546">MILDHHQFTSRLFHFIQSNANIYDIHKLLHQLPTLNLNYLTYHGQSLVHFCCLHNRLDVLKVFVEVGECDIWMYNADGWLPLHIAVYLGNIAYPIDVNTSLSSLATAPISLDSILKKCGDLNRFHVIHYFFINLISMSSAIVGFYYVFGAAEPEHRCRLPVSIWPDDTQYYPINRTHETIINAYIPKTKDGTTWEKCVRYASANPNDTLISCPNGWVYDRSIFGYTFTEEANLVCSHEPLKSWLATLMQCGGFSLLLIGLFADKFGRKKVTAFVTILLFITCVITQVIMQWVPMTINTKFGLLLLNQFASGLTASTFSLIFILMLELTSSAHTSLAGNITLVSFTIGEAILTLFAYLAKDWQILKWANTCFIGLVLPYLYFMPESPLYLYSKRQYNQLEALLRRIAETNKKKETDWYPHYQEFLRNQPLTLTYGNKMPFCRKIHQTLVNRSIMTKLLTIALLGFTSLMLYIKISYGLAVMKISPYLGILIGAVVEAAGYITGNVLISTRLARKGSFVLMMTLTTVCVILIPIVIKHSPEATVFIAQFGKYSISGAIAVSWIFVPELFPTSIRSGANGFFIAFGRIGAIVAPIINTSISAEYQPYTSYASAGLAVIVVLLTLLLPETKDKPMDDVADYEINRSDA</sequence>
<dbReference type="PROSITE" id="PS50850">
    <property type="entry name" value="MFS"/>
    <property type="match status" value="1"/>
</dbReference>